<dbReference type="Gene3D" id="2.60.120.620">
    <property type="entry name" value="q2cbj1_9rhob like domain"/>
    <property type="match status" value="1"/>
</dbReference>
<dbReference type="PANTHER" id="PTHR20883">
    <property type="entry name" value="PHYTANOYL-COA DIOXYGENASE DOMAIN CONTAINING 1"/>
    <property type="match status" value="1"/>
</dbReference>
<sequence length="256" mass="28460">MTLPDTATVLEALDRDGYVIVEDVLSKEEVTAARDELGMLLARTPVGRTDFEGHLTRRIYAIFAKTRLFDGPATHPLVLAVLDHYLYHYQLSAPTGIEIGPGEVAQALHPDDGIYPVPRPHRELVINVMWPLDEFTEANGATRIVPGSHRWGDEQPGPDAPVISAEMPAGSALIYLGTLWHGGGANRTDRPRLGVVMHYAAAWLRTQENHLLAVPREIVRELPERLQELLGYNICPPFIGYVDGHHPRRLLGDRAR</sequence>
<organism evidence="1 2">
    <name type="scientific">Sphaerisporangium flaviroseum</name>
    <dbReference type="NCBI Taxonomy" id="509199"/>
    <lineage>
        <taxon>Bacteria</taxon>
        <taxon>Bacillati</taxon>
        <taxon>Actinomycetota</taxon>
        <taxon>Actinomycetes</taxon>
        <taxon>Streptosporangiales</taxon>
        <taxon>Streptosporangiaceae</taxon>
        <taxon>Sphaerisporangium</taxon>
    </lineage>
</organism>
<dbReference type="Pfam" id="PF05721">
    <property type="entry name" value="PhyH"/>
    <property type="match status" value="1"/>
</dbReference>
<name>A0ABP7J563_9ACTN</name>
<accession>A0ABP7J563</accession>
<dbReference type="Proteomes" id="UP001500888">
    <property type="component" value="Unassembled WGS sequence"/>
</dbReference>
<dbReference type="PANTHER" id="PTHR20883:SF48">
    <property type="entry name" value="ECTOINE DIOXYGENASE"/>
    <property type="match status" value="1"/>
</dbReference>
<reference evidence="2" key="1">
    <citation type="journal article" date="2019" name="Int. J. Syst. Evol. Microbiol.">
        <title>The Global Catalogue of Microorganisms (GCM) 10K type strain sequencing project: providing services to taxonomists for standard genome sequencing and annotation.</title>
        <authorList>
            <consortium name="The Broad Institute Genomics Platform"/>
            <consortium name="The Broad Institute Genome Sequencing Center for Infectious Disease"/>
            <person name="Wu L."/>
            <person name="Ma J."/>
        </authorList>
    </citation>
    <scope>NUCLEOTIDE SEQUENCE [LARGE SCALE GENOMIC DNA]</scope>
    <source>
        <strain evidence="2">JCM 16908</strain>
    </source>
</reference>
<keyword evidence="1" id="KW-0560">Oxidoreductase</keyword>
<protein>
    <submittedName>
        <fullName evidence="1">Phytanoyl-CoA dioxygenase family protein</fullName>
    </submittedName>
</protein>
<keyword evidence="1" id="KW-0223">Dioxygenase</keyword>
<proteinExistence type="predicted"/>
<dbReference type="InterPro" id="IPR008775">
    <property type="entry name" value="Phytyl_CoA_dOase-like"/>
</dbReference>
<dbReference type="EMBL" id="BAAAZR010000036">
    <property type="protein sequence ID" value="GAA3834551.1"/>
    <property type="molecule type" value="Genomic_DNA"/>
</dbReference>
<evidence type="ECO:0000313" key="1">
    <source>
        <dbReference type="EMBL" id="GAA3834551.1"/>
    </source>
</evidence>
<keyword evidence="2" id="KW-1185">Reference proteome</keyword>
<dbReference type="RefSeq" id="WP_344949163.1">
    <property type="nucleotide sequence ID" value="NZ_BAAAZR010000036.1"/>
</dbReference>
<comment type="caution">
    <text evidence="1">The sequence shown here is derived from an EMBL/GenBank/DDBJ whole genome shotgun (WGS) entry which is preliminary data.</text>
</comment>
<gene>
    <name evidence="1" type="ORF">GCM10022226_64970</name>
</gene>
<dbReference type="GO" id="GO:0051213">
    <property type="term" value="F:dioxygenase activity"/>
    <property type="evidence" value="ECO:0007669"/>
    <property type="project" value="UniProtKB-KW"/>
</dbReference>
<evidence type="ECO:0000313" key="2">
    <source>
        <dbReference type="Proteomes" id="UP001500888"/>
    </source>
</evidence>
<dbReference type="SUPFAM" id="SSF51197">
    <property type="entry name" value="Clavaminate synthase-like"/>
    <property type="match status" value="1"/>
</dbReference>